<feature type="disulfide bond" evidence="15">
    <location>
        <begin position="300"/>
        <end position="492"/>
    </location>
</feature>
<dbReference type="PANTHER" id="PTHR10201">
    <property type="entry name" value="MATRIX METALLOPROTEINASE"/>
    <property type="match status" value="1"/>
</dbReference>
<evidence type="ECO:0000256" key="7">
    <source>
        <dbReference type="ARBA" id="ARBA00022833"/>
    </source>
</evidence>
<gene>
    <name evidence="20" type="ORF">RRG08_057098</name>
</gene>
<feature type="binding site" evidence="14">
    <location>
        <position position="180"/>
    </location>
    <ligand>
        <name>Ca(2+)</name>
        <dbReference type="ChEBI" id="CHEBI:29108"/>
        <label>2</label>
    </ligand>
</feature>
<keyword evidence="10" id="KW-0865">Zymogen</keyword>
<dbReference type="PANTHER" id="PTHR10201:SF291">
    <property type="entry name" value="MATRIX METALLOPROTEINASE 1, ISOFORM C-RELATED"/>
    <property type="match status" value="1"/>
</dbReference>
<dbReference type="Gene3D" id="3.40.390.10">
    <property type="entry name" value="Collagenase (Catalytic Domain)"/>
    <property type="match status" value="1"/>
</dbReference>
<keyword evidence="3 13" id="KW-0479">Metal-binding</keyword>
<keyword evidence="6" id="KW-0378">Hydrolase</keyword>
<feature type="binding site" evidence="14">
    <location>
        <position position="305"/>
    </location>
    <ligand>
        <name>Ca(2+)</name>
        <dbReference type="ChEBI" id="CHEBI:29108"/>
        <label>4</label>
    </ligand>
</feature>
<evidence type="ECO:0000313" key="21">
    <source>
        <dbReference type="Proteomes" id="UP001283361"/>
    </source>
</evidence>
<dbReference type="PROSITE" id="PS51642">
    <property type="entry name" value="HEMOPEXIN_2"/>
    <property type="match status" value="3"/>
</dbReference>
<dbReference type="Proteomes" id="UP001283361">
    <property type="component" value="Unassembled WGS sequence"/>
</dbReference>
<dbReference type="CDD" id="cd04278">
    <property type="entry name" value="ZnMc_MMP"/>
    <property type="match status" value="1"/>
</dbReference>
<name>A0AAE1ALR1_9GAST</name>
<dbReference type="SUPFAM" id="SSF47090">
    <property type="entry name" value="PGBD-like"/>
    <property type="match status" value="1"/>
</dbReference>
<feature type="binding site" evidence="14">
    <location>
        <position position="405"/>
    </location>
    <ligand>
        <name>Ca(2+)</name>
        <dbReference type="ChEBI" id="CHEBI:29108"/>
        <label>5</label>
    </ligand>
</feature>
<feature type="binding site" evidence="14">
    <location>
        <position position="353"/>
    </location>
    <ligand>
        <name>Ca(2+)</name>
        <dbReference type="ChEBI" id="CHEBI:29108"/>
        <label>5</label>
    </ligand>
</feature>
<evidence type="ECO:0000256" key="10">
    <source>
        <dbReference type="ARBA" id="ARBA00023145"/>
    </source>
</evidence>
<proteinExistence type="inferred from homology"/>
<feature type="binding site" evidence="14">
    <location>
        <position position="187"/>
    </location>
    <ligand>
        <name>Ca(2+)</name>
        <dbReference type="ChEBI" id="CHEBI:29108"/>
        <label>3</label>
    </ligand>
</feature>
<keyword evidence="7 13" id="KW-0862">Zinc</keyword>
<feature type="binding site" evidence="14">
    <location>
        <position position="161"/>
    </location>
    <ligand>
        <name>Ca(2+)</name>
        <dbReference type="ChEBI" id="CHEBI:29108"/>
        <label>3</label>
    </ligand>
</feature>
<feature type="binding site" evidence="14">
    <location>
        <position position="351"/>
    </location>
    <ligand>
        <name>Ca(2+)</name>
        <dbReference type="ChEBI" id="CHEBI:29108"/>
        <label>4</label>
    </ligand>
</feature>
<dbReference type="GO" id="GO:0004222">
    <property type="term" value="F:metalloendopeptidase activity"/>
    <property type="evidence" value="ECO:0007669"/>
    <property type="project" value="InterPro"/>
</dbReference>
<evidence type="ECO:0000256" key="2">
    <source>
        <dbReference type="ARBA" id="ARBA00022670"/>
    </source>
</evidence>
<sequence>MKYLAQFGYLKGPSRETQDLRSQEDLTRAIKALQKAGNIPQTGVPDRRTEALMAKPRCGNTDEFVQHGAIYRDPNSQGSELRIRKKRYTVATSKWQRTNLTFRFQTYTKHMPRERTRHLISEALKVWSDHTPLSFTEVRHSKPDINILFASKYHSDGYPFDGPGMVLGHAFFPGRGKGGDTHFDDDENWTSNASSSGVDLFMVAAHEFGHSLGLAHSGDPSALMYPWYMGFEGKFRLPDDDYRGITSLYGSGNRGTRLPDKEKVALIPQSNDPSEEDPTYDIEPEEPKVKDEKDTPPDYCSSPIDTISFIRQEMFMFIGKWSYRFKKNGEKDIVEIHQFWQGFPKDLNHIDAAVELPDPDRRILFFSGKRYWIFNSNYIARGMSSQGRPITEFNIPEDVKKIDAAFVWGYNLRTYLVSGDMYWKMDENNRFVEYDYPRDMGTWRGVPVPLDAAFQDKNGKTLFFQGLRYWEFYDLRMRVRRGAKLIARWLRCPKEETEELKIETYPSSVDKAPDPKAGDAAEHKLKKGESAKDAACSLKNISLMLLCFVSLLHYHRFSSG</sequence>
<keyword evidence="11 15" id="KW-1015">Disulfide bond</keyword>
<feature type="binding site" evidence="14">
    <location>
        <position position="178"/>
    </location>
    <ligand>
        <name>Ca(2+)</name>
        <dbReference type="ChEBI" id="CHEBI:29108"/>
        <label>2</label>
    </ligand>
</feature>
<feature type="active site" evidence="12">
    <location>
        <position position="207"/>
    </location>
</feature>
<evidence type="ECO:0000313" key="20">
    <source>
        <dbReference type="EMBL" id="KAK3790132.1"/>
    </source>
</evidence>
<keyword evidence="4" id="KW-0732">Signal</keyword>
<feature type="binding site" description="in inhibited form" evidence="14">
    <location>
        <position position="58"/>
    </location>
    <ligand>
        <name>Zn(2+)</name>
        <dbReference type="ChEBI" id="CHEBI:29105"/>
        <label>2</label>
        <note>catalytic</note>
    </ligand>
</feature>
<dbReference type="InterPro" id="IPR024079">
    <property type="entry name" value="MetalloPept_cat_dom_sf"/>
</dbReference>
<feature type="binding site" evidence="14">
    <location>
        <position position="184"/>
    </location>
    <ligand>
        <name>Ca(2+)</name>
        <dbReference type="ChEBI" id="CHEBI:29108"/>
        <label>3</label>
    </ligand>
</feature>
<feature type="binding site" evidence="14">
    <location>
        <position position="224"/>
    </location>
    <ligand>
        <name>Zn(2+)</name>
        <dbReference type="ChEBI" id="CHEBI:29105"/>
        <label>2</label>
        <note>catalytic</note>
    </ligand>
</feature>
<dbReference type="InterPro" id="IPR018487">
    <property type="entry name" value="Hemopexin-like_repeat"/>
</dbReference>
<evidence type="ECO:0000256" key="17">
    <source>
        <dbReference type="PROSITE-ProRule" id="PRU01011"/>
    </source>
</evidence>
<keyword evidence="21" id="KW-1185">Reference proteome</keyword>
<dbReference type="GO" id="GO:0030574">
    <property type="term" value="P:collagen catabolic process"/>
    <property type="evidence" value="ECO:0007669"/>
    <property type="project" value="TreeGrafter"/>
</dbReference>
<dbReference type="SMART" id="SM00235">
    <property type="entry name" value="ZnMc"/>
    <property type="match status" value="1"/>
</dbReference>
<feature type="binding site" evidence="14">
    <location>
        <position position="154"/>
    </location>
    <ligand>
        <name>Zn(2+)</name>
        <dbReference type="ChEBI" id="CHEBI:29105"/>
        <label>1</label>
    </ligand>
</feature>
<dbReference type="InterPro" id="IPR036365">
    <property type="entry name" value="PGBD-like_sf"/>
</dbReference>
<organism evidence="20 21">
    <name type="scientific">Elysia crispata</name>
    <name type="common">lettuce slug</name>
    <dbReference type="NCBI Taxonomy" id="231223"/>
    <lineage>
        <taxon>Eukaryota</taxon>
        <taxon>Metazoa</taxon>
        <taxon>Spiralia</taxon>
        <taxon>Lophotrochozoa</taxon>
        <taxon>Mollusca</taxon>
        <taxon>Gastropoda</taxon>
        <taxon>Heterobranchia</taxon>
        <taxon>Euthyneura</taxon>
        <taxon>Panpulmonata</taxon>
        <taxon>Sacoglossa</taxon>
        <taxon>Placobranchoidea</taxon>
        <taxon>Plakobranchidae</taxon>
        <taxon>Elysia</taxon>
    </lineage>
</organism>
<feature type="binding site" evidence="14">
    <location>
        <position position="451"/>
    </location>
    <ligand>
        <name>Ca(2+)</name>
        <dbReference type="ChEBI" id="CHEBI:29108"/>
        <label>4</label>
    </ligand>
</feature>
<dbReference type="CDD" id="cd00094">
    <property type="entry name" value="HX"/>
    <property type="match status" value="1"/>
</dbReference>
<feature type="domain" description="Peptidase metallopeptidase" evidence="19">
    <location>
        <begin position="91"/>
        <end position="251"/>
    </location>
</feature>
<dbReference type="PRINTS" id="PR00138">
    <property type="entry name" value="MATRIXIN"/>
</dbReference>
<evidence type="ECO:0000256" key="3">
    <source>
        <dbReference type="ARBA" id="ARBA00022723"/>
    </source>
</evidence>
<comment type="cofactor">
    <cofactor evidence="14">
        <name>Ca(2+)</name>
        <dbReference type="ChEBI" id="CHEBI:29108"/>
    </cofactor>
    <text evidence="14">Can bind about 5 Ca(2+) ions per subunit.</text>
</comment>
<dbReference type="InterPro" id="IPR002477">
    <property type="entry name" value="Peptidoglycan-bd-like"/>
</dbReference>
<feature type="binding site" evidence="13">
    <location>
        <position position="206"/>
    </location>
    <ligand>
        <name>Zn(2+)</name>
        <dbReference type="ChEBI" id="CHEBI:29105"/>
        <label>2</label>
        <note>catalytic</note>
    </ligand>
</feature>
<evidence type="ECO:0000256" key="1">
    <source>
        <dbReference type="ARBA" id="ARBA00010370"/>
    </source>
</evidence>
<evidence type="ECO:0000256" key="16">
    <source>
        <dbReference type="PIRSR" id="PIRSR621190-5"/>
    </source>
</evidence>
<dbReference type="GO" id="GO:0005615">
    <property type="term" value="C:extracellular space"/>
    <property type="evidence" value="ECO:0007669"/>
    <property type="project" value="TreeGrafter"/>
</dbReference>
<dbReference type="GO" id="GO:0031012">
    <property type="term" value="C:extracellular matrix"/>
    <property type="evidence" value="ECO:0007669"/>
    <property type="project" value="InterPro"/>
</dbReference>
<dbReference type="SMART" id="SM00120">
    <property type="entry name" value="HX"/>
    <property type="match status" value="4"/>
</dbReference>
<dbReference type="PIRSF" id="PIRSF001191">
    <property type="entry name" value="Peptidase_M10A_matrix"/>
    <property type="match status" value="1"/>
</dbReference>
<dbReference type="SUPFAM" id="SSF55486">
    <property type="entry name" value="Metalloproteases ('zincins'), catalytic domain"/>
    <property type="match status" value="1"/>
</dbReference>
<dbReference type="InterPro" id="IPR006026">
    <property type="entry name" value="Peptidase_Metallo"/>
</dbReference>
<dbReference type="EMBL" id="JAWDGP010001574">
    <property type="protein sequence ID" value="KAK3790132.1"/>
    <property type="molecule type" value="Genomic_DNA"/>
</dbReference>
<feature type="binding site" evidence="13">
    <location>
        <position position="210"/>
    </location>
    <ligand>
        <name>Zn(2+)</name>
        <dbReference type="ChEBI" id="CHEBI:29105"/>
        <label>2</label>
        <note>catalytic</note>
    </ligand>
</feature>
<evidence type="ECO:0000256" key="14">
    <source>
        <dbReference type="PIRSR" id="PIRSR621190-2"/>
    </source>
</evidence>
<feature type="binding site" evidence="13">
    <location>
        <position position="216"/>
    </location>
    <ligand>
        <name>Zn(2+)</name>
        <dbReference type="ChEBI" id="CHEBI:29105"/>
        <label>2</label>
        <note>catalytic</note>
    </ligand>
</feature>
<evidence type="ECO:0000256" key="8">
    <source>
        <dbReference type="ARBA" id="ARBA00022837"/>
    </source>
</evidence>
<protein>
    <recommendedName>
        <fullName evidence="19">Peptidase metallopeptidase domain-containing protein</fullName>
    </recommendedName>
</protein>
<dbReference type="GO" id="GO:0008270">
    <property type="term" value="F:zinc ion binding"/>
    <property type="evidence" value="ECO:0007669"/>
    <property type="project" value="InterPro"/>
</dbReference>
<comment type="similarity">
    <text evidence="1">Belongs to the peptidase M10A family.</text>
</comment>
<feature type="binding site" evidence="14">
    <location>
        <position position="187"/>
    </location>
    <ligand>
        <name>Ca(2+)</name>
        <dbReference type="ChEBI" id="CHEBI:29108"/>
        <label>1</label>
    </ligand>
</feature>
<comment type="cofactor">
    <cofactor evidence="14">
        <name>Zn(2+)</name>
        <dbReference type="ChEBI" id="CHEBI:29105"/>
    </cofactor>
    <text evidence="14">Binds 2 Zn(2+) ions per subunit.</text>
</comment>
<feature type="binding site" evidence="14">
    <location>
        <position position="307"/>
    </location>
    <ligand>
        <name>Ca(2+)</name>
        <dbReference type="ChEBI" id="CHEBI:29108"/>
        <label>5</label>
    </ligand>
</feature>
<dbReference type="GO" id="GO:0006508">
    <property type="term" value="P:proteolysis"/>
    <property type="evidence" value="ECO:0007669"/>
    <property type="project" value="UniProtKB-KW"/>
</dbReference>
<keyword evidence="9" id="KW-0482">Metalloprotease</keyword>
<evidence type="ECO:0000259" key="19">
    <source>
        <dbReference type="SMART" id="SM00235"/>
    </source>
</evidence>
<feature type="binding site" evidence="14">
    <location>
        <position position="144"/>
    </location>
    <ligand>
        <name>Ca(2+)</name>
        <dbReference type="ChEBI" id="CHEBI:29108"/>
        <label>2</label>
    </ligand>
</feature>
<dbReference type="Pfam" id="PF00413">
    <property type="entry name" value="Peptidase_M10"/>
    <property type="match status" value="1"/>
</dbReference>
<feature type="binding site" evidence="14">
    <location>
        <position position="156"/>
    </location>
    <ligand>
        <name>Zn(2+)</name>
        <dbReference type="ChEBI" id="CHEBI:29105"/>
        <label>1</label>
    </ligand>
</feature>
<dbReference type="Gene3D" id="2.110.10.10">
    <property type="entry name" value="Hemopexin-like domain"/>
    <property type="match status" value="1"/>
</dbReference>
<feature type="short sequence motif" description="Cysteine switch" evidence="16">
    <location>
        <begin position="56"/>
        <end position="65"/>
    </location>
</feature>
<reference evidence="20" key="1">
    <citation type="journal article" date="2023" name="G3 (Bethesda)">
        <title>A reference genome for the long-term kleptoplast-retaining sea slug Elysia crispata morphotype clarki.</title>
        <authorList>
            <person name="Eastman K.E."/>
            <person name="Pendleton A.L."/>
            <person name="Shaikh M.A."/>
            <person name="Suttiyut T."/>
            <person name="Ogas R."/>
            <person name="Tomko P."/>
            <person name="Gavelis G."/>
            <person name="Widhalm J.R."/>
            <person name="Wisecaver J.H."/>
        </authorList>
    </citation>
    <scope>NUCLEOTIDE SEQUENCE</scope>
    <source>
        <strain evidence="20">ECLA1</strain>
    </source>
</reference>
<feature type="repeat" description="Hemopexin" evidence="17">
    <location>
        <begin position="347"/>
        <end position="386"/>
    </location>
</feature>
<dbReference type="FunFam" id="2.110.10.10:FF:000002">
    <property type="entry name" value="Matrix metallopeptidase 3"/>
    <property type="match status" value="1"/>
</dbReference>
<feature type="compositionally biased region" description="Acidic residues" evidence="18">
    <location>
        <begin position="273"/>
        <end position="284"/>
    </location>
</feature>
<dbReference type="InterPro" id="IPR000585">
    <property type="entry name" value="Hemopexin-like_dom"/>
</dbReference>
<feature type="binding site" evidence="14">
    <location>
        <position position="182"/>
    </location>
    <ligand>
        <name>Zn(2+)</name>
        <dbReference type="ChEBI" id="CHEBI:29105"/>
        <label>1</label>
    </ligand>
</feature>
<feature type="repeat" description="Hemopexin" evidence="17">
    <location>
        <begin position="447"/>
        <end position="493"/>
    </location>
</feature>
<accession>A0AAE1ALR1</accession>
<keyword evidence="2" id="KW-0645">Protease</keyword>
<dbReference type="FunFam" id="3.40.390.10:FF:000022">
    <property type="entry name" value="Matrix metalloproteinase 1, isoform C"/>
    <property type="match status" value="1"/>
</dbReference>
<feature type="repeat" description="Hemopexin" evidence="17">
    <location>
        <begin position="399"/>
        <end position="446"/>
    </location>
</feature>
<dbReference type="SUPFAM" id="SSF50923">
    <property type="entry name" value="Hemopexin-like domain"/>
    <property type="match status" value="1"/>
</dbReference>
<feature type="region of interest" description="Disordered" evidence="18">
    <location>
        <begin position="267"/>
        <end position="297"/>
    </location>
</feature>
<feature type="compositionally biased region" description="Basic and acidic residues" evidence="18">
    <location>
        <begin position="285"/>
        <end position="296"/>
    </location>
</feature>
<dbReference type="GO" id="GO:0030198">
    <property type="term" value="P:extracellular matrix organization"/>
    <property type="evidence" value="ECO:0007669"/>
    <property type="project" value="TreeGrafter"/>
</dbReference>
<evidence type="ECO:0000256" key="5">
    <source>
        <dbReference type="ARBA" id="ARBA00022737"/>
    </source>
</evidence>
<evidence type="ECO:0000256" key="9">
    <source>
        <dbReference type="ARBA" id="ARBA00023049"/>
    </source>
</evidence>
<evidence type="ECO:0000256" key="15">
    <source>
        <dbReference type="PIRSR" id="PIRSR621190-3"/>
    </source>
</evidence>
<evidence type="ECO:0000256" key="12">
    <source>
        <dbReference type="PIRSR" id="PIRSR001191-1"/>
    </source>
</evidence>
<dbReference type="InterPro" id="IPR021190">
    <property type="entry name" value="Pept_M10A"/>
</dbReference>
<dbReference type="AlphaFoldDB" id="A0AAE1ALR1"/>
<evidence type="ECO:0000256" key="11">
    <source>
        <dbReference type="ARBA" id="ARBA00023157"/>
    </source>
</evidence>
<evidence type="ECO:0000256" key="18">
    <source>
        <dbReference type="SAM" id="MobiDB-lite"/>
    </source>
</evidence>
<evidence type="ECO:0000256" key="13">
    <source>
        <dbReference type="PIRSR" id="PIRSR001191-2"/>
    </source>
</evidence>
<feature type="binding site" evidence="14">
    <location>
        <position position="162"/>
    </location>
    <ligand>
        <name>Ca(2+)</name>
        <dbReference type="ChEBI" id="CHEBI:29108"/>
        <label>3</label>
    </ligand>
</feature>
<keyword evidence="8 14" id="KW-0106">Calcium</keyword>
<dbReference type="InterPro" id="IPR001818">
    <property type="entry name" value="Pept_M10_metallopeptidase"/>
</dbReference>
<dbReference type="Pfam" id="PF01471">
    <property type="entry name" value="PG_binding_1"/>
    <property type="match status" value="1"/>
</dbReference>
<keyword evidence="5" id="KW-0677">Repeat</keyword>
<dbReference type="InterPro" id="IPR033739">
    <property type="entry name" value="M10A_MMP"/>
</dbReference>
<comment type="caution">
    <text evidence="20">The sequence shown here is derived from an EMBL/GenBank/DDBJ whole genome shotgun (WGS) entry which is preliminary data.</text>
</comment>
<feature type="binding site" evidence="14">
    <location>
        <position position="185"/>
    </location>
    <ligand>
        <name>Ca(2+)</name>
        <dbReference type="ChEBI" id="CHEBI:29108"/>
        <label>1</label>
    </ligand>
</feature>
<feature type="binding site" evidence="14">
    <location>
        <position position="169"/>
    </location>
    <ligand>
        <name>Zn(2+)</name>
        <dbReference type="ChEBI" id="CHEBI:29105"/>
        <label>1</label>
    </ligand>
</feature>
<dbReference type="Pfam" id="PF00045">
    <property type="entry name" value="Hemopexin"/>
    <property type="match status" value="3"/>
</dbReference>
<evidence type="ECO:0000256" key="6">
    <source>
        <dbReference type="ARBA" id="ARBA00022801"/>
    </source>
</evidence>
<evidence type="ECO:0000256" key="4">
    <source>
        <dbReference type="ARBA" id="ARBA00022729"/>
    </source>
</evidence>
<dbReference type="InterPro" id="IPR036375">
    <property type="entry name" value="Hemopexin-like_dom_sf"/>
</dbReference>